<dbReference type="InterPro" id="IPR000847">
    <property type="entry name" value="LysR_HTH_N"/>
</dbReference>
<reference evidence="6 7" key="1">
    <citation type="submission" date="2016-08" db="EMBL/GenBank/DDBJ databases">
        <authorList>
            <person name="Seilhamer J.J."/>
        </authorList>
    </citation>
    <scope>NUCLEOTIDE SEQUENCE [LARGE SCALE GENOMIC DNA]</scope>
    <source>
        <strain evidence="6 7">KT-27</strain>
    </source>
</reference>
<accession>A0A2S3WFA3</accession>
<dbReference type="EMBL" id="MIND01000018">
    <property type="protein sequence ID" value="POF89549.1"/>
    <property type="molecule type" value="Genomic_DNA"/>
</dbReference>
<gene>
    <name evidence="6" type="ORF">BGP80_16885</name>
</gene>
<dbReference type="Pfam" id="PF00126">
    <property type="entry name" value="HTH_1"/>
    <property type="match status" value="1"/>
</dbReference>
<dbReference type="CDD" id="cd08475">
    <property type="entry name" value="PBP2_CrgA_like_6"/>
    <property type="match status" value="1"/>
</dbReference>
<dbReference type="FunFam" id="1.10.10.10:FF:000001">
    <property type="entry name" value="LysR family transcriptional regulator"/>
    <property type="match status" value="1"/>
</dbReference>
<dbReference type="PANTHER" id="PTHR30537">
    <property type="entry name" value="HTH-TYPE TRANSCRIPTIONAL REGULATOR"/>
    <property type="match status" value="1"/>
</dbReference>
<keyword evidence="2" id="KW-0805">Transcription regulation</keyword>
<evidence type="ECO:0000256" key="4">
    <source>
        <dbReference type="ARBA" id="ARBA00023163"/>
    </source>
</evidence>
<dbReference type="InterPro" id="IPR005119">
    <property type="entry name" value="LysR_subst-bd"/>
</dbReference>
<dbReference type="PROSITE" id="PS50931">
    <property type="entry name" value="HTH_LYSR"/>
    <property type="match status" value="1"/>
</dbReference>
<evidence type="ECO:0000313" key="7">
    <source>
        <dbReference type="Proteomes" id="UP000237194"/>
    </source>
</evidence>
<dbReference type="Gene3D" id="1.10.10.10">
    <property type="entry name" value="Winged helix-like DNA-binding domain superfamily/Winged helix DNA-binding domain"/>
    <property type="match status" value="1"/>
</dbReference>
<proteinExistence type="inferred from homology"/>
<dbReference type="Pfam" id="PF03466">
    <property type="entry name" value="LysR_substrate"/>
    <property type="match status" value="1"/>
</dbReference>
<name>A0A2S3WFA3_PSEPU</name>
<comment type="caution">
    <text evidence="6">The sequence shown here is derived from an EMBL/GenBank/DDBJ whole genome shotgun (WGS) entry which is preliminary data.</text>
</comment>
<protein>
    <submittedName>
        <fullName evidence="6">LysR family transcriptional regulator</fullName>
    </submittedName>
</protein>
<dbReference type="InterPro" id="IPR036388">
    <property type="entry name" value="WH-like_DNA-bd_sf"/>
</dbReference>
<dbReference type="AlphaFoldDB" id="A0A2S3WFA3"/>
<dbReference type="GO" id="GO:0003700">
    <property type="term" value="F:DNA-binding transcription factor activity"/>
    <property type="evidence" value="ECO:0007669"/>
    <property type="project" value="InterPro"/>
</dbReference>
<keyword evidence="4" id="KW-0804">Transcription</keyword>
<organism evidence="6 7">
    <name type="scientific">Pseudomonas putida</name>
    <name type="common">Arthrobacter siderocapsulatus</name>
    <dbReference type="NCBI Taxonomy" id="303"/>
    <lineage>
        <taxon>Bacteria</taxon>
        <taxon>Pseudomonadati</taxon>
        <taxon>Pseudomonadota</taxon>
        <taxon>Gammaproteobacteria</taxon>
        <taxon>Pseudomonadales</taxon>
        <taxon>Pseudomonadaceae</taxon>
        <taxon>Pseudomonas</taxon>
    </lineage>
</organism>
<dbReference type="SUPFAM" id="SSF46785">
    <property type="entry name" value="Winged helix' DNA-binding domain"/>
    <property type="match status" value="1"/>
</dbReference>
<comment type="similarity">
    <text evidence="1">Belongs to the LysR transcriptional regulatory family.</text>
</comment>
<evidence type="ECO:0000256" key="2">
    <source>
        <dbReference type="ARBA" id="ARBA00023015"/>
    </source>
</evidence>
<dbReference type="SUPFAM" id="SSF53850">
    <property type="entry name" value="Periplasmic binding protein-like II"/>
    <property type="match status" value="1"/>
</dbReference>
<dbReference type="Proteomes" id="UP000237194">
    <property type="component" value="Unassembled WGS sequence"/>
</dbReference>
<evidence type="ECO:0000313" key="6">
    <source>
        <dbReference type="EMBL" id="POF89549.1"/>
    </source>
</evidence>
<evidence type="ECO:0000259" key="5">
    <source>
        <dbReference type="PROSITE" id="PS50931"/>
    </source>
</evidence>
<dbReference type="InterPro" id="IPR058163">
    <property type="entry name" value="LysR-type_TF_proteobact-type"/>
</dbReference>
<dbReference type="InterPro" id="IPR036390">
    <property type="entry name" value="WH_DNA-bd_sf"/>
</dbReference>
<feature type="domain" description="HTH lysR-type" evidence="5">
    <location>
        <begin position="13"/>
        <end position="62"/>
    </location>
</feature>
<sequence>MPVAEHLKDIDFFVNVANAGSFTAAAERMNLTSSAVSKGVARLEKRLQVRLFERTTRRLLLSDSGAAYYRTCSRVLAEIAEAEMALHDELNEPCGPLRVDLPASFGRLHALPAVLDFARRHPRLQPHITLSDRFVDMLEDAIDVIVRIGGPQVWPAGVEHRYLGSQRTVFCAAPSYLAEHGTPRDERDLQALGCVLYACADGSTPPLHFASGRQGATQLKSISGRLAIGDAEGQAIAIMAGHGIAQLPTWLVQRQLDQGSLVEVLPEFASEGLPIHLAWRRNRRHLPKVSALVEALSAQLIPVLDPQVKGR</sequence>
<evidence type="ECO:0000256" key="3">
    <source>
        <dbReference type="ARBA" id="ARBA00023125"/>
    </source>
</evidence>
<dbReference type="RefSeq" id="WP_103437593.1">
    <property type="nucleotide sequence ID" value="NZ_MIND01000018.1"/>
</dbReference>
<dbReference type="PANTHER" id="PTHR30537:SF5">
    <property type="entry name" value="HTH-TYPE TRANSCRIPTIONAL ACTIVATOR TTDR-RELATED"/>
    <property type="match status" value="1"/>
</dbReference>
<dbReference type="Gene3D" id="3.40.190.290">
    <property type="match status" value="1"/>
</dbReference>
<dbReference type="GO" id="GO:0003677">
    <property type="term" value="F:DNA binding"/>
    <property type="evidence" value="ECO:0007669"/>
    <property type="project" value="UniProtKB-KW"/>
</dbReference>
<dbReference type="PRINTS" id="PR00039">
    <property type="entry name" value="HTHLYSR"/>
</dbReference>
<reference evidence="6 7" key="2">
    <citation type="submission" date="2018-03" db="EMBL/GenBank/DDBJ databases">
        <title>Draft genome of Pseudomonas putida strain KT-27.</title>
        <authorList>
            <person name="Yoshizawa S."/>
            <person name="Khan N.H."/>
            <person name="Nishimura M."/>
            <person name="Chiura H.X."/>
            <person name="Ogura Y."/>
            <person name="Hayashi T."/>
            <person name="Kogure K."/>
        </authorList>
    </citation>
    <scope>NUCLEOTIDE SEQUENCE [LARGE SCALE GENOMIC DNA]</scope>
    <source>
        <strain evidence="6 7">KT-27</strain>
    </source>
</reference>
<keyword evidence="3" id="KW-0238">DNA-binding</keyword>
<evidence type="ECO:0000256" key="1">
    <source>
        <dbReference type="ARBA" id="ARBA00009437"/>
    </source>
</evidence>